<evidence type="ECO:0000313" key="2">
    <source>
        <dbReference type="EMBL" id="QJA54284.1"/>
    </source>
</evidence>
<accession>A0A6H2A396</accession>
<evidence type="ECO:0000256" key="1">
    <source>
        <dbReference type="ARBA" id="ARBA00022649"/>
    </source>
</evidence>
<dbReference type="EMBL" id="MT144493">
    <property type="protein sequence ID" value="QJA54284.1"/>
    <property type="molecule type" value="Genomic_DNA"/>
</dbReference>
<keyword evidence="1" id="KW-1277">Toxin-antitoxin system</keyword>
<proteinExistence type="predicted"/>
<gene>
    <name evidence="2" type="ORF">TM448A04589_0003</name>
</gene>
<dbReference type="Pfam" id="PF02697">
    <property type="entry name" value="VAPB_antitox"/>
    <property type="match status" value="1"/>
</dbReference>
<dbReference type="InterPro" id="IPR003847">
    <property type="entry name" value="Put_antitoxin"/>
</dbReference>
<sequence length="69" mass="8333">MSKMLKVNDQVYHELDALKVGHQTFSDVIKELLAARLKTFEFINMLEGQLKYREWQQQELSKLHQDQRR</sequence>
<dbReference type="AlphaFoldDB" id="A0A6H2A396"/>
<organism evidence="2">
    <name type="scientific">viral metagenome</name>
    <dbReference type="NCBI Taxonomy" id="1070528"/>
    <lineage>
        <taxon>unclassified sequences</taxon>
        <taxon>metagenomes</taxon>
        <taxon>organismal metagenomes</taxon>
    </lineage>
</organism>
<protein>
    <submittedName>
        <fullName evidence="2">Putative antitoxin</fullName>
    </submittedName>
</protein>
<name>A0A6H2A396_9ZZZZ</name>
<reference evidence="2" key="1">
    <citation type="submission" date="2020-03" db="EMBL/GenBank/DDBJ databases">
        <title>The deep terrestrial virosphere.</title>
        <authorList>
            <person name="Holmfeldt K."/>
            <person name="Nilsson E."/>
            <person name="Simone D."/>
            <person name="Lopez-Fernandez M."/>
            <person name="Wu X."/>
            <person name="de Brujin I."/>
            <person name="Lundin D."/>
            <person name="Andersson A."/>
            <person name="Bertilsson S."/>
            <person name="Dopson M."/>
        </authorList>
    </citation>
    <scope>NUCLEOTIDE SEQUENCE</scope>
    <source>
        <strain evidence="2">TM448A04589</strain>
    </source>
</reference>